<dbReference type="EMBL" id="JAPESX010001873">
    <property type="protein sequence ID" value="KAJ8110832.1"/>
    <property type="molecule type" value="Genomic_DNA"/>
</dbReference>
<keyword evidence="2" id="KW-1185">Reference proteome</keyword>
<proteinExistence type="predicted"/>
<comment type="caution">
    <text evidence="1">The sequence shown here is derived from an EMBL/GenBank/DDBJ whole genome shotgun (WGS) entry which is preliminary data.</text>
</comment>
<accession>A0ACC2I6P4</accession>
<sequence>MEATPEENVRTGIIKRPENTTVIIRAGYSVVCEIKDRPGVLLKVPLPFKEYEEAIEIEKRAYRRLGKHPNLANVVGMDEWGIYLERAEPGCLRLYYKEGGEATPEERIKWCQDLARVLHYVHQNNIRHADLSGRNLLLDSARNILLCDFAGSSIDDDKAPVIAEIGFRHPEEREYRLPTIRSEIHSLGSTIYEIVTGRKPFQEKLAKQERGILTLTEQDREMQKLAEQEREVQTLMEEGKYPDVSKLLLGDVIAKCWARDGFYGSAADVAEDITRSGMFMS</sequence>
<gene>
    <name evidence="1" type="ORF">ONZ43_g5775</name>
</gene>
<name>A0ACC2I6P4_9PEZI</name>
<evidence type="ECO:0000313" key="2">
    <source>
        <dbReference type="Proteomes" id="UP001153334"/>
    </source>
</evidence>
<organism evidence="1 2">
    <name type="scientific">Nemania bipapillata</name>
    <dbReference type="NCBI Taxonomy" id="110536"/>
    <lineage>
        <taxon>Eukaryota</taxon>
        <taxon>Fungi</taxon>
        <taxon>Dikarya</taxon>
        <taxon>Ascomycota</taxon>
        <taxon>Pezizomycotina</taxon>
        <taxon>Sordariomycetes</taxon>
        <taxon>Xylariomycetidae</taxon>
        <taxon>Xylariales</taxon>
        <taxon>Xylariaceae</taxon>
        <taxon>Nemania</taxon>
    </lineage>
</organism>
<protein>
    <submittedName>
        <fullName evidence="1">Uncharacterized protein</fullName>
    </submittedName>
</protein>
<evidence type="ECO:0000313" key="1">
    <source>
        <dbReference type="EMBL" id="KAJ8110832.1"/>
    </source>
</evidence>
<reference evidence="1" key="1">
    <citation type="submission" date="2022-11" db="EMBL/GenBank/DDBJ databases">
        <title>Genome Sequence of Nemania bipapillata.</title>
        <authorList>
            <person name="Buettner E."/>
        </authorList>
    </citation>
    <scope>NUCLEOTIDE SEQUENCE</scope>
    <source>
        <strain evidence="1">CP14</strain>
    </source>
</reference>
<dbReference type="Proteomes" id="UP001153334">
    <property type="component" value="Unassembled WGS sequence"/>
</dbReference>